<gene>
    <name evidence="2" type="ORF">V6N11_072110</name>
</gene>
<keyword evidence="3" id="KW-1185">Reference proteome</keyword>
<evidence type="ECO:0000256" key="1">
    <source>
        <dbReference type="SAM" id="MobiDB-lite"/>
    </source>
</evidence>
<feature type="region of interest" description="Disordered" evidence="1">
    <location>
        <begin position="76"/>
        <end position="136"/>
    </location>
</feature>
<evidence type="ECO:0000313" key="2">
    <source>
        <dbReference type="EMBL" id="KAK9043780.1"/>
    </source>
</evidence>
<comment type="caution">
    <text evidence="2">The sequence shown here is derived from an EMBL/GenBank/DDBJ whole genome shotgun (WGS) entry which is preliminary data.</text>
</comment>
<organism evidence="2 3">
    <name type="scientific">Hibiscus sabdariffa</name>
    <name type="common">roselle</name>
    <dbReference type="NCBI Taxonomy" id="183260"/>
    <lineage>
        <taxon>Eukaryota</taxon>
        <taxon>Viridiplantae</taxon>
        <taxon>Streptophyta</taxon>
        <taxon>Embryophyta</taxon>
        <taxon>Tracheophyta</taxon>
        <taxon>Spermatophyta</taxon>
        <taxon>Magnoliopsida</taxon>
        <taxon>eudicotyledons</taxon>
        <taxon>Gunneridae</taxon>
        <taxon>Pentapetalae</taxon>
        <taxon>rosids</taxon>
        <taxon>malvids</taxon>
        <taxon>Malvales</taxon>
        <taxon>Malvaceae</taxon>
        <taxon>Malvoideae</taxon>
        <taxon>Hibiscus</taxon>
    </lineage>
</organism>
<dbReference type="EMBL" id="JBBPBN010000003">
    <property type="protein sequence ID" value="KAK9043780.1"/>
    <property type="molecule type" value="Genomic_DNA"/>
</dbReference>
<proteinExistence type="predicted"/>
<protein>
    <submittedName>
        <fullName evidence="2">Uncharacterized protein</fullName>
    </submittedName>
</protein>
<evidence type="ECO:0000313" key="3">
    <source>
        <dbReference type="Proteomes" id="UP001396334"/>
    </source>
</evidence>
<dbReference type="PANTHER" id="PTHR35121">
    <property type="entry name" value="HOMEODOMAIN PROTEIN 8, PUTATIVE-RELATED"/>
    <property type="match status" value="1"/>
</dbReference>
<feature type="compositionally biased region" description="Polar residues" evidence="1">
    <location>
        <begin position="104"/>
        <end position="113"/>
    </location>
</feature>
<dbReference type="PANTHER" id="PTHR35121:SF2">
    <property type="entry name" value="SWIM-TYPE DOMAIN-CONTAINING PROTEIN"/>
    <property type="match status" value="1"/>
</dbReference>
<sequence length="136" mass="15140">MAAAGASDGLFRSIYKGCISGCDIIIEHRPYHRNCGCALHDKSRRTCPHGSPKSTNLSYPIKRVWQEGCLALDAAAASPPSSPRFTGIHATVKQKRKEEPPSPRFTSIHATMKQQRKEDDNDDEDKYMAITAKPWK</sequence>
<accession>A0ABR2U249</accession>
<dbReference type="Proteomes" id="UP001396334">
    <property type="component" value="Unassembled WGS sequence"/>
</dbReference>
<reference evidence="2 3" key="1">
    <citation type="journal article" date="2024" name="G3 (Bethesda)">
        <title>Genome assembly of Hibiscus sabdariffa L. provides insights into metabolisms of medicinal natural products.</title>
        <authorList>
            <person name="Kim T."/>
        </authorList>
    </citation>
    <scope>NUCLEOTIDE SEQUENCE [LARGE SCALE GENOMIC DNA]</scope>
    <source>
        <strain evidence="2">TK-2024</strain>
        <tissue evidence="2">Old leaves</tissue>
    </source>
</reference>
<name>A0ABR2U249_9ROSI</name>